<organism evidence="2 3">
    <name type="scientific">Gossypium australe</name>
    <dbReference type="NCBI Taxonomy" id="47621"/>
    <lineage>
        <taxon>Eukaryota</taxon>
        <taxon>Viridiplantae</taxon>
        <taxon>Streptophyta</taxon>
        <taxon>Embryophyta</taxon>
        <taxon>Tracheophyta</taxon>
        <taxon>Spermatophyta</taxon>
        <taxon>Magnoliopsida</taxon>
        <taxon>eudicotyledons</taxon>
        <taxon>Gunneridae</taxon>
        <taxon>Pentapetalae</taxon>
        <taxon>rosids</taxon>
        <taxon>malvids</taxon>
        <taxon>Malvales</taxon>
        <taxon>Malvaceae</taxon>
        <taxon>Malvoideae</taxon>
        <taxon>Gossypium</taxon>
    </lineage>
</organism>
<protein>
    <submittedName>
        <fullName evidence="2">Zinc finger CCHC domain-containing 8</fullName>
    </submittedName>
</protein>
<accession>A0A5B6VCP0</accession>
<evidence type="ECO:0000313" key="3">
    <source>
        <dbReference type="Proteomes" id="UP000325315"/>
    </source>
</evidence>
<evidence type="ECO:0000313" key="2">
    <source>
        <dbReference type="EMBL" id="KAA3466939.1"/>
    </source>
</evidence>
<dbReference type="Proteomes" id="UP000325315">
    <property type="component" value="Unassembled WGS sequence"/>
</dbReference>
<sequence length="108" mass="12409">MLEVWWHLSTRYVSGLRDGLRVLIAPQREREFSVLVEKAKIVEDGKRAECQNRDRERSKYKRDSKPSSFVQRPKKKARFDGPVRVGAPATLAGLQPCSDCGRRHPSEC</sequence>
<dbReference type="EMBL" id="SMMG02000007">
    <property type="protein sequence ID" value="KAA3466939.1"/>
    <property type="molecule type" value="Genomic_DNA"/>
</dbReference>
<feature type="compositionally biased region" description="Basic and acidic residues" evidence="1">
    <location>
        <begin position="48"/>
        <end position="65"/>
    </location>
</feature>
<name>A0A5B6VCP0_9ROSI</name>
<keyword evidence="3" id="KW-1185">Reference proteome</keyword>
<proteinExistence type="predicted"/>
<evidence type="ECO:0000256" key="1">
    <source>
        <dbReference type="SAM" id="MobiDB-lite"/>
    </source>
</evidence>
<dbReference type="OrthoDB" id="1751327at2759"/>
<dbReference type="AlphaFoldDB" id="A0A5B6VCP0"/>
<comment type="caution">
    <text evidence="2">The sequence shown here is derived from an EMBL/GenBank/DDBJ whole genome shotgun (WGS) entry which is preliminary data.</text>
</comment>
<gene>
    <name evidence="2" type="ORF">EPI10_001995</name>
</gene>
<reference evidence="2" key="1">
    <citation type="submission" date="2019-08" db="EMBL/GenBank/DDBJ databases">
        <authorList>
            <person name="Liu F."/>
        </authorList>
    </citation>
    <scope>NUCLEOTIDE SEQUENCE [LARGE SCALE GENOMIC DNA]</scope>
    <source>
        <strain evidence="2">PA1801</strain>
        <tissue evidence="2">Leaf</tissue>
    </source>
</reference>
<feature type="region of interest" description="Disordered" evidence="1">
    <location>
        <begin position="48"/>
        <end position="82"/>
    </location>
</feature>